<keyword evidence="6" id="KW-0597">Phosphoprotein</keyword>
<gene>
    <name evidence="9" type="ORF">E1963_08130</name>
</gene>
<dbReference type="GO" id="GO:0003700">
    <property type="term" value="F:DNA-binding transcription factor activity"/>
    <property type="evidence" value="ECO:0007669"/>
    <property type="project" value="InterPro"/>
</dbReference>
<dbReference type="InterPro" id="IPR001789">
    <property type="entry name" value="Sig_transdc_resp-reg_receiver"/>
</dbReference>
<proteinExistence type="predicted"/>
<evidence type="ECO:0000256" key="4">
    <source>
        <dbReference type="ARBA" id="ARBA00023163"/>
    </source>
</evidence>
<dbReference type="Pfam" id="PF12833">
    <property type="entry name" value="HTH_18"/>
    <property type="match status" value="1"/>
</dbReference>
<dbReference type="EMBL" id="SMMX01000005">
    <property type="protein sequence ID" value="TDA22183.1"/>
    <property type="molecule type" value="Genomic_DNA"/>
</dbReference>
<dbReference type="PROSITE" id="PS01124">
    <property type="entry name" value="HTH_ARAC_FAMILY_2"/>
    <property type="match status" value="1"/>
</dbReference>
<dbReference type="Pfam" id="PF00072">
    <property type="entry name" value="Response_reg"/>
    <property type="match status" value="1"/>
</dbReference>
<keyword evidence="2" id="KW-0805">Transcription regulation</keyword>
<dbReference type="SUPFAM" id="SSF46689">
    <property type="entry name" value="Homeodomain-like"/>
    <property type="match status" value="2"/>
</dbReference>
<evidence type="ECO:0000256" key="5">
    <source>
        <dbReference type="ARBA" id="ARBA00024867"/>
    </source>
</evidence>
<name>A0A4R4FH64_9FIRM</name>
<dbReference type="PANTHER" id="PTHR43280:SF28">
    <property type="entry name" value="HTH-TYPE TRANSCRIPTIONAL ACTIVATOR RHAS"/>
    <property type="match status" value="1"/>
</dbReference>
<evidence type="ECO:0000259" key="7">
    <source>
        <dbReference type="PROSITE" id="PS01124"/>
    </source>
</evidence>
<organism evidence="9 10">
    <name type="scientific">Extibacter muris</name>
    <dbReference type="NCBI Taxonomy" id="1796622"/>
    <lineage>
        <taxon>Bacteria</taxon>
        <taxon>Bacillati</taxon>
        <taxon>Bacillota</taxon>
        <taxon>Clostridia</taxon>
        <taxon>Lachnospirales</taxon>
        <taxon>Lachnospiraceae</taxon>
        <taxon>Extibacter</taxon>
    </lineage>
</organism>
<feature type="modified residue" description="4-aspartylphosphate" evidence="6">
    <location>
        <position position="54"/>
    </location>
</feature>
<evidence type="ECO:0000256" key="2">
    <source>
        <dbReference type="ARBA" id="ARBA00023015"/>
    </source>
</evidence>
<dbReference type="InterPro" id="IPR018060">
    <property type="entry name" value="HTH_AraC"/>
</dbReference>
<dbReference type="AlphaFoldDB" id="A0A4R4FH64"/>
<evidence type="ECO:0000313" key="9">
    <source>
        <dbReference type="EMBL" id="TDA22183.1"/>
    </source>
</evidence>
<dbReference type="CDD" id="cd17536">
    <property type="entry name" value="REC_YesN-like"/>
    <property type="match status" value="1"/>
</dbReference>
<dbReference type="GO" id="GO:0043565">
    <property type="term" value="F:sequence-specific DNA binding"/>
    <property type="evidence" value="ECO:0007669"/>
    <property type="project" value="InterPro"/>
</dbReference>
<sequence length="506" mass="57971">MKIVVVEDEAPIRNGMSKLLEKINPEYELAGTAENGLQGLELIERVTPDLVIMDIHMPDMDGLTMLAKVREKGMNCKAIVLSAYSDFSYAKIAIELGIENYLLKPIKIPELKRALEQVERTLIEQQSKEEFFTLENIFYRSATGQFKSDRQTDITLEEHFRIAPDEEITVLLVKLSGCYAVYHDTVRSLLEETGIHKGTFSSCLLELEERESVIMLLYKTDDKEELRQYFQKAVMPMLCGQVKGSITAVWQSCEGLAGVNPALAKMRETLEWNLVLGRETLISETRIGQTEPVPVKYPVDIETQARQAIVSNNKAEFEACTKRLKEYFLAAVHAPKEIKEACTRYCMAVYHTAKEAGKVSEDISTQDIMNKITRAYTWEQIGEAYRQFFEGLRFHREEEATSLMVQRAAQLIQEYYNQGITLEEIARKLCVSEEYLSAQFKKETGRTFTETIRGYRIERVKELLLQTTLKLNQIADLAGYTDPKYMSKVFRDEVGVTPAEYRKLNN</sequence>
<dbReference type="SUPFAM" id="SSF52172">
    <property type="entry name" value="CheY-like"/>
    <property type="match status" value="1"/>
</dbReference>
<reference evidence="9 10" key="1">
    <citation type="journal article" date="2016" name="Nat. Microbiol.">
        <title>The Mouse Intestinal Bacterial Collection (miBC) provides host-specific insight into cultured diversity and functional potential of the gut microbiota.</title>
        <authorList>
            <person name="Lagkouvardos I."/>
            <person name="Pukall R."/>
            <person name="Abt B."/>
            <person name="Foesel B.U."/>
            <person name="Meier-Kolthoff J.P."/>
            <person name="Kumar N."/>
            <person name="Bresciani A."/>
            <person name="Martinez I."/>
            <person name="Just S."/>
            <person name="Ziegler C."/>
            <person name="Brugiroux S."/>
            <person name="Garzetti D."/>
            <person name="Wenning M."/>
            <person name="Bui T.P."/>
            <person name="Wang J."/>
            <person name="Hugenholtz F."/>
            <person name="Plugge C.M."/>
            <person name="Peterson D.A."/>
            <person name="Hornef M.W."/>
            <person name="Baines J.F."/>
            <person name="Smidt H."/>
            <person name="Walter J."/>
            <person name="Kristiansen K."/>
            <person name="Nielsen H.B."/>
            <person name="Haller D."/>
            <person name="Overmann J."/>
            <person name="Stecher B."/>
            <person name="Clavel T."/>
        </authorList>
    </citation>
    <scope>NUCLEOTIDE SEQUENCE [LARGE SCALE GENOMIC DNA]</scope>
    <source>
        <strain evidence="9 10">DSM 28560</strain>
    </source>
</reference>
<evidence type="ECO:0000259" key="8">
    <source>
        <dbReference type="PROSITE" id="PS50110"/>
    </source>
</evidence>
<feature type="domain" description="HTH araC/xylS-type" evidence="7">
    <location>
        <begin position="406"/>
        <end position="504"/>
    </location>
</feature>
<evidence type="ECO:0000256" key="6">
    <source>
        <dbReference type="PROSITE-ProRule" id="PRU00169"/>
    </source>
</evidence>
<dbReference type="GO" id="GO:0000160">
    <property type="term" value="P:phosphorelay signal transduction system"/>
    <property type="evidence" value="ECO:0007669"/>
    <property type="project" value="InterPro"/>
</dbReference>
<dbReference type="Gene3D" id="1.10.10.60">
    <property type="entry name" value="Homeodomain-like"/>
    <property type="match status" value="2"/>
</dbReference>
<feature type="domain" description="Response regulatory" evidence="8">
    <location>
        <begin position="2"/>
        <end position="119"/>
    </location>
</feature>
<protein>
    <recommendedName>
        <fullName evidence="1">Stage 0 sporulation protein A homolog</fullName>
    </recommendedName>
</protein>
<dbReference type="RefSeq" id="WP_132276988.1">
    <property type="nucleotide sequence ID" value="NZ_JAOBST010000010.1"/>
</dbReference>
<dbReference type="PANTHER" id="PTHR43280">
    <property type="entry name" value="ARAC-FAMILY TRANSCRIPTIONAL REGULATOR"/>
    <property type="match status" value="1"/>
</dbReference>
<dbReference type="Proteomes" id="UP000295710">
    <property type="component" value="Unassembled WGS sequence"/>
</dbReference>
<dbReference type="InterPro" id="IPR011006">
    <property type="entry name" value="CheY-like_superfamily"/>
</dbReference>
<comment type="caution">
    <text evidence="9">The sequence shown here is derived from an EMBL/GenBank/DDBJ whole genome shotgun (WGS) entry which is preliminary data.</text>
</comment>
<dbReference type="Gene3D" id="3.40.50.2300">
    <property type="match status" value="1"/>
</dbReference>
<evidence type="ECO:0000313" key="10">
    <source>
        <dbReference type="Proteomes" id="UP000295710"/>
    </source>
</evidence>
<keyword evidence="10" id="KW-1185">Reference proteome</keyword>
<dbReference type="SMART" id="SM00448">
    <property type="entry name" value="REC"/>
    <property type="match status" value="1"/>
</dbReference>
<evidence type="ECO:0000256" key="3">
    <source>
        <dbReference type="ARBA" id="ARBA00023125"/>
    </source>
</evidence>
<dbReference type="InterPro" id="IPR009057">
    <property type="entry name" value="Homeodomain-like_sf"/>
</dbReference>
<keyword evidence="4" id="KW-0804">Transcription</keyword>
<accession>A0A4R4FH64</accession>
<comment type="function">
    <text evidence="5">May play the central regulatory role in sporulation. It may be an element of the effector pathway responsible for the activation of sporulation genes in response to nutritional stress. Spo0A may act in concert with spo0H (a sigma factor) to control the expression of some genes that are critical to the sporulation process.</text>
</comment>
<dbReference type="PROSITE" id="PS50110">
    <property type="entry name" value="RESPONSE_REGULATORY"/>
    <property type="match status" value="1"/>
</dbReference>
<dbReference type="SMART" id="SM00342">
    <property type="entry name" value="HTH_ARAC"/>
    <property type="match status" value="1"/>
</dbReference>
<evidence type="ECO:0000256" key="1">
    <source>
        <dbReference type="ARBA" id="ARBA00018672"/>
    </source>
</evidence>
<keyword evidence="3" id="KW-0238">DNA-binding</keyword>